<evidence type="ECO:0000313" key="5">
    <source>
        <dbReference type="EMBL" id="SDT14982.1"/>
    </source>
</evidence>
<dbReference type="AlphaFoldDB" id="A0A1H1Y0M7"/>
<keyword evidence="1" id="KW-0479">Metal-binding</keyword>
<keyword evidence="6" id="KW-1185">Reference proteome</keyword>
<reference evidence="6" key="1">
    <citation type="submission" date="2016-10" db="EMBL/GenBank/DDBJ databases">
        <authorList>
            <person name="Varghese N."/>
            <person name="Submissions S."/>
        </authorList>
    </citation>
    <scope>NUCLEOTIDE SEQUENCE [LARGE SCALE GENOMIC DNA]</scope>
    <source>
        <strain evidence="6">DSM 21772</strain>
    </source>
</reference>
<feature type="region of interest" description="Disordered" evidence="3">
    <location>
        <begin position="1"/>
        <end position="35"/>
    </location>
</feature>
<dbReference type="PANTHER" id="PTHR11079:SF202">
    <property type="entry name" value="TRNA-SPECIFIC ADENOSINE DEAMINASE"/>
    <property type="match status" value="1"/>
</dbReference>
<dbReference type="InterPro" id="IPR002125">
    <property type="entry name" value="CMP_dCMP_dom"/>
</dbReference>
<dbReference type="PROSITE" id="PS51747">
    <property type="entry name" value="CYT_DCMP_DEAMINASES_2"/>
    <property type="match status" value="1"/>
</dbReference>
<dbReference type="GO" id="GO:0052717">
    <property type="term" value="F:tRNA-specific adenosine-34 deaminase activity"/>
    <property type="evidence" value="ECO:0007669"/>
    <property type="project" value="TreeGrafter"/>
</dbReference>
<dbReference type="CDD" id="cd01285">
    <property type="entry name" value="nucleoside_deaminase"/>
    <property type="match status" value="1"/>
</dbReference>
<gene>
    <name evidence="5" type="ORF">SAMN04489834_2941</name>
</gene>
<dbReference type="PROSITE" id="PS00903">
    <property type="entry name" value="CYT_DCMP_DEAMINASES_1"/>
    <property type="match status" value="1"/>
</dbReference>
<accession>A0A1H1Y0M7</accession>
<dbReference type="SUPFAM" id="SSF53927">
    <property type="entry name" value="Cytidine deaminase-like"/>
    <property type="match status" value="1"/>
</dbReference>
<evidence type="ECO:0000256" key="3">
    <source>
        <dbReference type="SAM" id="MobiDB-lite"/>
    </source>
</evidence>
<organism evidence="5 6">
    <name type="scientific">Microterricola viridarii</name>
    <dbReference type="NCBI Taxonomy" id="412690"/>
    <lineage>
        <taxon>Bacteria</taxon>
        <taxon>Bacillati</taxon>
        <taxon>Actinomycetota</taxon>
        <taxon>Actinomycetes</taxon>
        <taxon>Micrococcales</taxon>
        <taxon>Microbacteriaceae</taxon>
        <taxon>Microterricola</taxon>
    </lineage>
</organism>
<dbReference type="InterPro" id="IPR016193">
    <property type="entry name" value="Cytidine_deaminase-like"/>
</dbReference>
<dbReference type="STRING" id="412690.SAMN04489834_2941"/>
<evidence type="ECO:0000259" key="4">
    <source>
        <dbReference type="PROSITE" id="PS51747"/>
    </source>
</evidence>
<dbReference type="InterPro" id="IPR016192">
    <property type="entry name" value="APOBEC/CMP_deaminase_Zn-bd"/>
</dbReference>
<dbReference type="FunFam" id="3.40.140.10:FF:000051">
    <property type="entry name" value="Nucleoside deaminase"/>
    <property type="match status" value="1"/>
</dbReference>
<dbReference type="GO" id="GO:0008270">
    <property type="term" value="F:zinc ion binding"/>
    <property type="evidence" value="ECO:0007669"/>
    <property type="project" value="InterPro"/>
</dbReference>
<keyword evidence="2" id="KW-0862">Zinc</keyword>
<dbReference type="Proteomes" id="UP000181956">
    <property type="component" value="Chromosome I"/>
</dbReference>
<dbReference type="GO" id="GO:0002100">
    <property type="term" value="P:tRNA wobble adenosine to inosine editing"/>
    <property type="evidence" value="ECO:0007669"/>
    <property type="project" value="TreeGrafter"/>
</dbReference>
<protein>
    <submittedName>
        <fullName evidence="5">tRNA(Arg) A34 adenosine deaminase TadA</fullName>
    </submittedName>
</protein>
<evidence type="ECO:0000256" key="2">
    <source>
        <dbReference type="ARBA" id="ARBA00022833"/>
    </source>
</evidence>
<sequence>MVSLANAGVRVQNGRMTSDSPARAVPAPAEPGPRDLDRLLDSIRVAARSRSHGNHPFGAVLTDAAGTVLLEAENTVVTTGDATGHAETNLVRLASRDYTPAELDSCTLYTSCEPCAMCAGAIYWAGIGRVVYALAEAELYAITGANPENPTMRLPCREVFAAGQRPTVVSGPAEVLAAEARAVHDGFWV</sequence>
<evidence type="ECO:0000256" key="1">
    <source>
        <dbReference type="ARBA" id="ARBA00022723"/>
    </source>
</evidence>
<dbReference type="PANTHER" id="PTHR11079">
    <property type="entry name" value="CYTOSINE DEAMINASE FAMILY MEMBER"/>
    <property type="match status" value="1"/>
</dbReference>
<evidence type="ECO:0000313" key="6">
    <source>
        <dbReference type="Proteomes" id="UP000181956"/>
    </source>
</evidence>
<dbReference type="EMBL" id="LT629742">
    <property type="protein sequence ID" value="SDT14982.1"/>
    <property type="molecule type" value="Genomic_DNA"/>
</dbReference>
<proteinExistence type="predicted"/>
<dbReference type="Gene3D" id="3.40.140.10">
    <property type="entry name" value="Cytidine Deaminase, domain 2"/>
    <property type="match status" value="1"/>
</dbReference>
<name>A0A1H1Y0M7_9MICO</name>
<feature type="domain" description="CMP/dCMP-type deaminase" evidence="4">
    <location>
        <begin position="33"/>
        <end position="143"/>
    </location>
</feature>
<dbReference type="Pfam" id="PF00383">
    <property type="entry name" value="dCMP_cyt_deam_1"/>
    <property type="match status" value="1"/>
</dbReference>